<organism evidence="6 7">
    <name type="scientific">Pseudidiomarina planktonica</name>
    <dbReference type="NCBI Taxonomy" id="1323738"/>
    <lineage>
        <taxon>Bacteria</taxon>
        <taxon>Pseudomonadati</taxon>
        <taxon>Pseudomonadota</taxon>
        <taxon>Gammaproteobacteria</taxon>
        <taxon>Alteromonadales</taxon>
        <taxon>Idiomarinaceae</taxon>
        <taxon>Pseudidiomarina</taxon>
    </lineage>
</organism>
<sequence>MHVRVIFALLGLLAYSNHALAQVPVEAKNATNNDCYIDGISERIRCGNIQVPENYEQPNGRQISIHYAVLPAVQEGSREDPLLILAGGPGQAATELAPMMNRMFTQVRQQRDILLIDQRGTGQSNPLSCDIERADELVRADNEQALDEMAAECLAQYPDSDLTQYHTVNAVRDFETVRQQLGYPSVNLYGGSYGTRAGLVYLREAPDAVRSAVLDAVAPTQVVIGPFGLHGAQSFAQLLEHCEQDTSCRQEFPNLDESYRNLMQKLDSDPAALVVNDPLTNEPLDLLVTSGRLSSVLRVALYHPSTRRLVPYTIRETAAQNYEPLVGLMGTMMSQSPLYLGLTLSVLCSEDLPRATPALLADDANNTFIGGRTAEAFIDMCKPWPSFTPDPSWSEPVQSDKPVLLLSGQLDPVTPVAWGELAASTLTNSRHLVAPFGAHTIASHTCANRLIANFIESLDAEQLDASCLQQQQRATPFVRSSNGAGM</sequence>
<keyword evidence="3" id="KW-0732">Signal</keyword>
<evidence type="ECO:0000313" key="6">
    <source>
        <dbReference type="EMBL" id="SMQ61097.1"/>
    </source>
</evidence>
<dbReference type="InterPro" id="IPR029058">
    <property type="entry name" value="AB_hydrolase_fold"/>
</dbReference>
<keyword evidence="7" id="KW-1185">Reference proteome</keyword>
<dbReference type="Pfam" id="PF08386">
    <property type="entry name" value="Abhydrolase_4"/>
    <property type="match status" value="1"/>
</dbReference>
<feature type="domain" description="AB hydrolase-1" evidence="4">
    <location>
        <begin position="81"/>
        <end position="217"/>
    </location>
</feature>
<name>A0A1Y6EEU4_9GAMM</name>
<dbReference type="Gene3D" id="3.40.50.1820">
    <property type="entry name" value="alpha/beta hydrolase"/>
    <property type="match status" value="1"/>
</dbReference>
<comment type="similarity">
    <text evidence="1">Belongs to the peptidase S33 family.</text>
</comment>
<reference evidence="7" key="1">
    <citation type="submission" date="2017-04" db="EMBL/GenBank/DDBJ databases">
        <authorList>
            <person name="Varghese N."/>
            <person name="Submissions S."/>
        </authorList>
    </citation>
    <scope>NUCLEOTIDE SEQUENCE [LARGE SCALE GENOMIC DNA]</scope>
</reference>
<dbReference type="RefSeq" id="WP_234996241.1">
    <property type="nucleotide sequence ID" value="NZ_FXWH01000001.1"/>
</dbReference>
<dbReference type="Pfam" id="PF00561">
    <property type="entry name" value="Abhydrolase_1"/>
    <property type="match status" value="1"/>
</dbReference>
<dbReference type="AlphaFoldDB" id="A0A1Y6EEU4"/>
<evidence type="ECO:0000256" key="1">
    <source>
        <dbReference type="ARBA" id="ARBA00010088"/>
    </source>
</evidence>
<dbReference type="Proteomes" id="UP000194450">
    <property type="component" value="Unassembled WGS sequence"/>
</dbReference>
<evidence type="ECO:0000259" key="4">
    <source>
        <dbReference type="Pfam" id="PF00561"/>
    </source>
</evidence>
<dbReference type="GO" id="GO:0006508">
    <property type="term" value="P:proteolysis"/>
    <property type="evidence" value="ECO:0007669"/>
    <property type="project" value="InterPro"/>
</dbReference>
<dbReference type="InterPro" id="IPR050266">
    <property type="entry name" value="AB_hydrolase_sf"/>
</dbReference>
<evidence type="ECO:0000256" key="3">
    <source>
        <dbReference type="SAM" id="SignalP"/>
    </source>
</evidence>
<dbReference type="InterPro" id="IPR000073">
    <property type="entry name" value="AB_hydrolase_1"/>
</dbReference>
<feature type="signal peptide" evidence="3">
    <location>
        <begin position="1"/>
        <end position="21"/>
    </location>
</feature>
<evidence type="ECO:0000313" key="7">
    <source>
        <dbReference type="Proteomes" id="UP000194450"/>
    </source>
</evidence>
<keyword evidence="2" id="KW-0378">Hydrolase</keyword>
<dbReference type="InterPro" id="IPR013595">
    <property type="entry name" value="Pept_S33_TAP-like_C"/>
</dbReference>
<feature type="domain" description="Peptidase S33 tripeptidyl aminopeptidase-like C-terminal" evidence="5">
    <location>
        <begin position="369"/>
        <end position="467"/>
    </location>
</feature>
<accession>A0A1Y6EEU4</accession>
<dbReference type="InterPro" id="IPR002410">
    <property type="entry name" value="Peptidase_S33"/>
</dbReference>
<dbReference type="PANTHER" id="PTHR43798">
    <property type="entry name" value="MONOACYLGLYCEROL LIPASE"/>
    <property type="match status" value="1"/>
</dbReference>
<dbReference type="GO" id="GO:0008233">
    <property type="term" value="F:peptidase activity"/>
    <property type="evidence" value="ECO:0007669"/>
    <property type="project" value="InterPro"/>
</dbReference>
<evidence type="ECO:0000256" key="2">
    <source>
        <dbReference type="ARBA" id="ARBA00022801"/>
    </source>
</evidence>
<protein>
    <submittedName>
        <fullName evidence="6">TAP-like protein</fullName>
    </submittedName>
</protein>
<dbReference type="PANTHER" id="PTHR43798:SF27">
    <property type="entry name" value="HYDROLASE ALPHA_BETA HYDROLASE FOLD FAMILY"/>
    <property type="match status" value="1"/>
</dbReference>
<dbReference type="EMBL" id="FXWH01000001">
    <property type="protein sequence ID" value="SMQ61097.1"/>
    <property type="molecule type" value="Genomic_DNA"/>
</dbReference>
<gene>
    <name evidence="6" type="ORF">SAMN06297229_0514</name>
</gene>
<feature type="chain" id="PRO_5012622090" evidence="3">
    <location>
        <begin position="22"/>
        <end position="486"/>
    </location>
</feature>
<dbReference type="SUPFAM" id="SSF53474">
    <property type="entry name" value="alpha/beta-Hydrolases"/>
    <property type="match status" value="1"/>
</dbReference>
<dbReference type="PRINTS" id="PR00793">
    <property type="entry name" value="PROAMNOPTASE"/>
</dbReference>
<proteinExistence type="inferred from homology"/>
<dbReference type="GO" id="GO:0016020">
    <property type="term" value="C:membrane"/>
    <property type="evidence" value="ECO:0007669"/>
    <property type="project" value="TreeGrafter"/>
</dbReference>
<evidence type="ECO:0000259" key="5">
    <source>
        <dbReference type="Pfam" id="PF08386"/>
    </source>
</evidence>